<keyword evidence="3" id="KW-1185">Reference proteome</keyword>
<dbReference type="Proteomes" id="UP000830671">
    <property type="component" value="Chromosome 3"/>
</dbReference>
<organism evidence="2 3">
    <name type="scientific">Colletotrichum lupini</name>
    <dbReference type="NCBI Taxonomy" id="145971"/>
    <lineage>
        <taxon>Eukaryota</taxon>
        <taxon>Fungi</taxon>
        <taxon>Dikarya</taxon>
        <taxon>Ascomycota</taxon>
        <taxon>Pezizomycotina</taxon>
        <taxon>Sordariomycetes</taxon>
        <taxon>Hypocreomycetidae</taxon>
        <taxon>Glomerellales</taxon>
        <taxon>Glomerellaceae</taxon>
        <taxon>Colletotrichum</taxon>
        <taxon>Colletotrichum acutatum species complex</taxon>
    </lineage>
</organism>
<proteinExistence type="predicted"/>
<gene>
    <name evidence="2" type="ORF">CLUP02_05352</name>
</gene>
<evidence type="ECO:0000256" key="1">
    <source>
        <dbReference type="SAM" id="MobiDB-lite"/>
    </source>
</evidence>
<sequence length="806" mass="90107">MSELSTPKRVSIGENHGTKPFRDNRTGSGMARILGPTCAAQRSTSLQNGRQDSQWLPSIPSISLDALFLGGKDMPSASRLHLLFSSTAGIPPEARSTQHVSSLHLAPDSGLWTTDEHHPVTCASLNSASGVPWKSGYWSLMFSHGELLGPLRGSLGRRVPDVYFVCYSFRPSRAQHFQLFKYPSNRSRSTVLRQLLRLASHYPSHHAAPSCIDAGLCFSVHGERRGSFRRSIPHSTRQFAFPGQDASSWRLAISSCAAVNAVHPVKSVVTVNRQEDHRSFVWPSRLGISSRSSRVIMNGAAHEVQRWTKRPRLEMAMQHTDIMPSARLKPIRIGTLVNGGRGQHWQHVHQLFRATARMSDYFHMNGSICLPTLSTRRAEFVGSGSFSGDTRARAGYDMLAHNYIHTYTKKPRPLQQRRIVKHRLASSDDVARYSQPQTASKWGLAETKTELNRTGGASSDLLRHGHNTCRGQAGLLFYSSYTSESLNDHWQHQLKTPSYSVASTYRLRGKAATSSSQCSAVNGPLRTWSFHQMQPTPEFWVSKLWQLEPFPFEVQRRPEDDEATPDRCLCGRRTTMSMRSPGWPSFFVPLANRSRYQVTNGLPIRVCVLNAPHRRSSNWAFTDTTRLISTDNSQSTIHQAILSPCPKVQPNLVSITSHQGTSTAIHTPTFSTYLESNQRLSATRQVRFKLKPSTFPRKDDTSSCPAVFCTSTSTSTLEAQHQSSPPTTYLTLSKLLHLIRRPWLIFPFRLPLPTTSHIGSILPEASRRALPFAANHLLPTAYGLPPLRPAPLAFSRPICRTRPDLH</sequence>
<name>A0A9Q8SN56_9PEZI</name>
<feature type="compositionally biased region" description="Basic and acidic residues" evidence="1">
    <location>
        <begin position="16"/>
        <end position="25"/>
    </location>
</feature>
<dbReference type="KEGG" id="clup:CLUP02_05352"/>
<feature type="region of interest" description="Disordered" evidence="1">
    <location>
        <begin position="1"/>
        <end position="31"/>
    </location>
</feature>
<protein>
    <submittedName>
        <fullName evidence="2">Uncharacterized protein</fullName>
    </submittedName>
</protein>
<dbReference type="EMBL" id="CP019475">
    <property type="protein sequence ID" value="UQC79871.1"/>
    <property type="molecule type" value="Genomic_DNA"/>
</dbReference>
<dbReference type="AlphaFoldDB" id="A0A9Q8SN56"/>
<reference evidence="2" key="1">
    <citation type="journal article" date="2021" name="Mol. Plant Microbe Interact.">
        <title>Complete Genome Sequence of the Plant-Pathogenic Fungus Colletotrichum lupini.</title>
        <authorList>
            <person name="Baroncelli R."/>
            <person name="Pensec F."/>
            <person name="Da Lio D."/>
            <person name="Boufleur T."/>
            <person name="Vicente I."/>
            <person name="Sarrocco S."/>
            <person name="Picot A."/>
            <person name="Baraldi E."/>
            <person name="Sukno S."/>
            <person name="Thon M."/>
            <person name="Le Floch G."/>
        </authorList>
    </citation>
    <scope>NUCLEOTIDE SEQUENCE</scope>
    <source>
        <strain evidence="2">IMI 504893</strain>
    </source>
</reference>
<evidence type="ECO:0000313" key="3">
    <source>
        <dbReference type="Proteomes" id="UP000830671"/>
    </source>
</evidence>
<accession>A0A9Q8SN56</accession>
<evidence type="ECO:0000313" key="2">
    <source>
        <dbReference type="EMBL" id="UQC79871.1"/>
    </source>
</evidence>
<dbReference type="RefSeq" id="XP_049141502.1">
    <property type="nucleotide sequence ID" value="XM_049284359.1"/>
</dbReference>
<dbReference type="GeneID" id="73339369"/>